<evidence type="ECO:0000313" key="1">
    <source>
        <dbReference type="EMBL" id="SEU05466.1"/>
    </source>
</evidence>
<gene>
    <name evidence="1" type="ORF">SAMN05421811_105476</name>
</gene>
<proteinExistence type="predicted"/>
<evidence type="ECO:0000313" key="2">
    <source>
        <dbReference type="Proteomes" id="UP000199361"/>
    </source>
</evidence>
<evidence type="ECO:0008006" key="3">
    <source>
        <dbReference type="Google" id="ProtNLM"/>
    </source>
</evidence>
<accession>A0A1I0J753</accession>
<sequence length="151" mass="16100">MIAPVSDRFAPLPPAVRASELTLLALHTAITIGGQLARITARVWDLPHLEHLAEQAAGHLLARAVEGTGHPAPNLRYSDIDPTTLATVGVRVHRSADALIIDVWDTDPVLPSTTPPDRHLSAVDSLARRWGSYPAPRGGKVVWAEVGPKAA</sequence>
<dbReference type="OrthoDB" id="3480034at2"/>
<reference evidence="1 2" key="1">
    <citation type="submission" date="2016-10" db="EMBL/GenBank/DDBJ databases">
        <authorList>
            <person name="de Groot N.N."/>
        </authorList>
    </citation>
    <scope>NUCLEOTIDE SEQUENCE [LARGE SCALE GENOMIC DNA]</scope>
    <source>
        <strain evidence="1 2">CGMCC 4.5598</strain>
    </source>
</reference>
<dbReference type="EMBL" id="FOHX01000005">
    <property type="protein sequence ID" value="SEU05466.1"/>
    <property type="molecule type" value="Genomic_DNA"/>
</dbReference>
<keyword evidence="2" id="KW-1185">Reference proteome</keyword>
<name>A0A1I0J753_9ACTN</name>
<protein>
    <recommendedName>
        <fullName evidence="3">Anti-sigma regulatory factor (Ser/Thr protein kinase)</fullName>
    </recommendedName>
</protein>
<dbReference type="STRING" id="568860.SAMN05421811_105476"/>
<dbReference type="AlphaFoldDB" id="A0A1I0J753"/>
<organism evidence="1 2">
    <name type="scientific">Nonomuraea wenchangensis</name>
    <dbReference type="NCBI Taxonomy" id="568860"/>
    <lineage>
        <taxon>Bacteria</taxon>
        <taxon>Bacillati</taxon>
        <taxon>Actinomycetota</taxon>
        <taxon>Actinomycetes</taxon>
        <taxon>Streptosporangiales</taxon>
        <taxon>Streptosporangiaceae</taxon>
        <taxon>Nonomuraea</taxon>
    </lineage>
</organism>
<dbReference type="Proteomes" id="UP000199361">
    <property type="component" value="Unassembled WGS sequence"/>
</dbReference>